<keyword evidence="7" id="KW-0411">Iron-sulfur</keyword>
<evidence type="ECO:0000259" key="9">
    <source>
        <dbReference type="PROSITE" id="PS51918"/>
    </source>
</evidence>
<protein>
    <submittedName>
        <fullName evidence="10">Radical SAM protein</fullName>
    </submittedName>
</protein>
<evidence type="ECO:0000256" key="6">
    <source>
        <dbReference type="ARBA" id="ARBA00023004"/>
    </source>
</evidence>
<feature type="compositionally biased region" description="Basic and acidic residues" evidence="8">
    <location>
        <begin position="566"/>
        <end position="585"/>
    </location>
</feature>
<keyword evidence="11" id="KW-1185">Reference proteome</keyword>
<dbReference type="GO" id="GO:0046872">
    <property type="term" value="F:metal ion binding"/>
    <property type="evidence" value="ECO:0007669"/>
    <property type="project" value="UniProtKB-KW"/>
</dbReference>
<dbReference type="Pfam" id="PF04055">
    <property type="entry name" value="Radical_SAM"/>
    <property type="match status" value="1"/>
</dbReference>
<evidence type="ECO:0000256" key="4">
    <source>
        <dbReference type="ARBA" id="ARBA00022691"/>
    </source>
</evidence>
<dbReference type="InterPro" id="IPR034466">
    <property type="entry name" value="Methyltransferase_Class_B"/>
</dbReference>
<dbReference type="GO" id="GO:0003824">
    <property type="term" value="F:catalytic activity"/>
    <property type="evidence" value="ECO:0007669"/>
    <property type="project" value="InterPro"/>
</dbReference>
<reference evidence="10 11" key="1">
    <citation type="submission" date="2019-12" db="EMBL/GenBank/DDBJ databases">
        <authorList>
            <person name="Li M."/>
        </authorList>
    </citation>
    <scope>NUCLEOTIDE SEQUENCE [LARGE SCALE GENOMIC DNA]</scope>
    <source>
        <strain evidence="10 11">GBMRC 2046</strain>
    </source>
</reference>
<keyword evidence="3" id="KW-0808">Transferase</keyword>
<feature type="domain" description="Radical SAM core" evidence="9">
    <location>
        <begin position="186"/>
        <end position="414"/>
    </location>
</feature>
<feature type="region of interest" description="Disordered" evidence="8">
    <location>
        <begin position="565"/>
        <end position="585"/>
    </location>
</feature>
<evidence type="ECO:0000256" key="8">
    <source>
        <dbReference type="SAM" id="MobiDB-lite"/>
    </source>
</evidence>
<dbReference type="SUPFAM" id="SSF102114">
    <property type="entry name" value="Radical SAM enzymes"/>
    <property type="match status" value="1"/>
</dbReference>
<comment type="caution">
    <text evidence="10">The sequence shown here is derived from an EMBL/GenBank/DDBJ whole genome shotgun (WGS) entry which is preliminary data.</text>
</comment>
<dbReference type="InterPro" id="IPR058240">
    <property type="entry name" value="rSAM_sf"/>
</dbReference>
<dbReference type="AlphaFoldDB" id="A0A7X3S899"/>
<evidence type="ECO:0000256" key="1">
    <source>
        <dbReference type="ARBA" id="ARBA00001966"/>
    </source>
</evidence>
<keyword evidence="6" id="KW-0408">Iron</keyword>
<name>A0A7X3S899_9HYPH</name>
<dbReference type="PANTHER" id="PTHR43409:SF7">
    <property type="entry name" value="BLL1977 PROTEIN"/>
    <property type="match status" value="1"/>
</dbReference>
<dbReference type="SFLD" id="SFLDS00029">
    <property type="entry name" value="Radical_SAM"/>
    <property type="match status" value="1"/>
</dbReference>
<dbReference type="InterPro" id="IPR006638">
    <property type="entry name" value="Elp3/MiaA/NifB-like_rSAM"/>
</dbReference>
<evidence type="ECO:0000256" key="3">
    <source>
        <dbReference type="ARBA" id="ARBA00022679"/>
    </source>
</evidence>
<evidence type="ECO:0000313" key="11">
    <source>
        <dbReference type="Proteomes" id="UP000433101"/>
    </source>
</evidence>
<proteinExistence type="predicted"/>
<keyword evidence="4" id="KW-0949">S-adenosyl-L-methionine</keyword>
<keyword evidence="2" id="KW-0489">Methyltransferase</keyword>
<keyword evidence="5" id="KW-0479">Metal-binding</keyword>
<comment type="cofactor">
    <cofactor evidence="1">
        <name>[4Fe-4S] cluster</name>
        <dbReference type="ChEBI" id="CHEBI:49883"/>
    </cofactor>
</comment>
<dbReference type="Proteomes" id="UP000433101">
    <property type="component" value="Unassembled WGS sequence"/>
</dbReference>
<accession>A0A7X3S899</accession>
<evidence type="ECO:0000313" key="10">
    <source>
        <dbReference type="EMBL" id="MXN65564.1"/>
    </source>
</evidence>
<dbReference type="SFLD" id="SFLDG01082">
    <property type="entry name" value="B12-binding_domain_containing"/>
    <property type="match status" value="1"/>
</dbReference>
<dbReference type="InterPro" id="IPR023404">
    <property type="entry name" value="rSAM_horseshoe"/>
</dbReference>
<dbReference type="CDD" id="cd01335">
    <property type="entry name" value="Radical_SAM"/>
    <property type="match status" value="1"/>
</dbReference>
<dbReference type="Gene3D" id="3.80.30.20">
    <property type="entry name" value="tm_1862 like domain"/>
    <property type="match status" value="1"/>
</dbReference>
<gene>
    <name evidence="10" type="ORF">GR183_11685</name>
</gene>
<organism evidence="10 11">
    <name type="scientific">Stappia sediminis</name>
    <dbReference type="NCBI Taxonomy" id="2692190"/>
    <lineage>
        <taxon>Bacteria</taxon>
        <taxon>Pseudomonadati</taxon>
        <taxon>Pseudomonadota</taxon>
        <taxon>Alphaproteobacteria</taxon>
        <taxon>Hyphomicrobiales</taxon>
        <taxon>Stappiaceae</taxon>
        <taxon>Stappia</taxon>
    </lineage>
</organism>
<evidence type="ECO:0000256" key="5">
    <source>
        <dbReference type="ARBA" id="ARBA00022723"/>
    </source>
</evidence>
<sequence length="585" mass="67284">MIKPSHYDDDGYVIQWYRSYIPSNTLASLHGLGQDCQSRKVLGADTEIELSTYDETNARVDIPRIVRDLPDDRTASLVALVGVQSNQFPRALDMARQFRRNGCQVAIGGFHVSGTISMLKDIQPDVQEAIDLGVSIFAGEAEDNRLDEVLRDASRGRLKPIYNYMSDLPDMSGQPTPLLPARHIQRTAGSHTSFDLGRGCPFQCSFCTIINVQGRKSRFRSADDLEKIIRENYAQGINRFFITDDNFARNRDWESFFDRLIYLRKEEKLDIKFIIQVDTLCHRIKNFIEKAGAAGVTRVFIGLENINPDNLAAAKKKQNRIVEYREMLQAWKAVGATTYAGYILGFPGDTYDSIMHDIEIVKRELPLDLLEFFYLTPLPGSEDHKTLHENGVWMDPDMNKYDLNHRVSHHPTMSDEEWERAYQDAWDRYYSPEHMKTVMRRMAANGRSVSKILFLMLLFKGSVKIEGVHPLEAGFIRRKSRKDRRPGLPVEPVWRFYPSYALETVVKHWKWLKILASVYPEYRRIKRDPNRRQYSDVAIAPVEDAALEGLDLISQTRGGAAALTKMKKDRERMDHVRAERQSAVQ</sequence>
<dbReference type="InterPro" id="IPR007197">
    <property type="entry name" value="rSAM"/>
</dbReference>
<dbReference type="PROSITE" id="PS51918">
    <property type="entry name" value="RADICAL_SAM"/>
    <property type="match status" value="1"/>
</dbReference>
<dbReference type="SMART" id="SM00729">
    <property type="entry name" value="Elp3"/>
    <property type="match status" value="1"/>
</dbReference>
<dbReference type="InterPro" id="IPR051198">
    <property type="entry name" value="BchE-like"/>
</dbReference>
<evidence type="ECO:0000256" key="7">
    <source>
        <dbReference type="ARBA" id="ARBA00023014"/>
    </source>
</evidence>
<dbReference type="EMBL" id="WUMV01000003">
    <property type="protein sequence ID" value="MXN65564.1"/>
    <property type="molecule type" value="Genomic_DNA"/>
</dbReference>
<evidence type="ECO:0000256" key="2">
    <source>
        <dbReference type="ARBA" id="ARBA00022603"/>
    </source>
</evidence>
<dbReference type="SFLD" id="SFLDG01123">
    <property type="entry name" value="methyltransferase_(Class_B)"/>
    <property type="match status" value="1"/>
</dbReference>
<dbReference type="GO" id="GO:0051539">
    <property type="term" value="F:4 iron, 4 sulfur cluster binding"/>
    <property type="evidence" value="ECO:0007669"/>
    <property type="project" value="UniProtKB-KW"/>
</dbReference>
<dbReference type="PANTHER" id="PTHR43409">
    <property type="entry name" value="ANAEROBIC MAGNESIUM-PROTOPORPHYRIN IX MONOMETHYL ESTER CYCLASE-RELATED"/>
    <property type="match status" value="1"/>
</dbReference>
<dbReference type="GO" id="GO:0005829">
    <property type="term" value="C:cytosol"/>
    <property type="evidence" value="ECO:0007669"/>
    <property type="project" value="TreeGrafter"/>
</dbReference>